<organism evidence="2 3">
    <name type="scientific">Burkholderia multivorans</name>
    <dbReference type="NCBI Taxonomy" id="87883"/>
    <lineage>
        <taxon>Bacteria</taxon>
        <taxon>Pseudomonadati</taxon>
        <taxon>Pseudomonadota</taxon>
        <taxon>Betaproteobacteria</taxon>
        <taxon>Burkholderiales</taxon>
        <taxon>Burkholderiaceae</taxon>
        <taxon>Burkholderia</taxon>
        <taxon>Burkholderia cepacia complex</taxon>
    </lineage>
</organism>
<accession>A0AAP2HQ76</accession>
<reference evidence="2" key="1">
    <citation type="submission" date="2021-06" db="EMBL/GenBank/DDBJ databases">
        <title>A collection of bacterial strains from the Burkholderia cepacia Research Laboratory and Repository.</title>
        <authorList>
            <person name="Lipuma J."/>
            <person name="Spilker T."/>
        </authorList>
    </citation>
    <scope>NUCLEOTIDE SEQUENCE</scope>
    <source>
        <strain evidence="2">AU37435</strain>
    </source>
</reference>
<dbReference type="RefSeq" id="WP_217085021.1">
    <property type="nucleotide sequence ID" value="NZ_JAHPMX010000030.1"/>
</dbReference>
<sequence>MSAIQTVTLPEVRKPFVIGLVWRYEERAPSSNVLRRLAEHDGAWGVVRKSIHGVVQIGQGAPIPGRKPSEFRSLAATVADAHPQPWVGRYALGDGREWLIAVHEERGILPNGDFVGTSEQIDELMEQFGGESEWTQVSGTLDELVDLVRGARKTPPLRDFTASIWRRWTLPALGAAVAGAIGITAVLVHQHNAELEEQARSARIKAFRLQQEAKARAAKLAFPWAREASADAALNACGAAWESQDFARNGWMLSKWNCATFNGETRIEKTWRRAGGVASDAPGRLDDDGEHSVESTDGLKLPASSAGAALPAEEARRAVWTFAQRLGLTLTWEAPITPQLPGATAASPEPQPWSTSGVTFDSVAPPWLLGASFDDVPGLRVRALSLDLQTQTWKVKAVVFTAANAIASTRKVGA</sequence>
<dbReference type="Proteomes" id="UP001196915">
    <property type="component" value="Unassembled WGS sequence"/>
</dbReference>
<proteinExistence type="predicted"/>
<feature type="compositionally biased region" description="Basic and acidic residues" evidence="1">
    <location>
        <begin position="283"/>
        <end position="294"/>
    </location>
</feature>
<evidence type="ECO:0000313" key="3">
    <source>
        <dbReference type="Proteomes" id="UP001196915"/>
    </source>
</evidence>
<gene>
    <name evidence="2" type="primary">pilO2</name>
    <name evidence="2" type="ORF">KTE52_29765</name>
</gene>
<dbReference type="Pfam" id="PF06864">
    <property type="entry name" value="PAP_PilO"/>
    <property type="match status" value="1"/>
</dbReference>
<evidence type="ECO:0000313" key="2">
    <source>
        <dbReference type="EMBL" id="MBU9360515.1"/>
    </source>
</evidence>
<feature type="region of interest" description="Disordered" evidence="1">
    <location>
        <begin position="275"/>
        <end position="304"/>
    </location>
</feature>
<evidence type="ECO:0000256" key="1">
    <source>
        <dbReference type="SAM" id="MobiDB-lite"/>
    </source>
</evidence>
<dbReference type="AlphaFoldDB" id="A0AAP2HQ76"/>
<dbReference type="InterPro" id="IPR009663">
    <property type="entry name" value="PAP_PilO"/>
</dbReference>
<protein>
    <submittedName>
        <fullName evidence="2">Type 4b pilus protein PilO2</fullName>
    </submittedName>
</protein>
<dbReference type="EMBL" id="JAHPMX010000030">
    <property type="protein sequence ID" value="MBU9360515.1"/>
    <property type="molecule type" value="Genomic_DNA"/>
</dbReference>
<name>A0AAP2HQ76_9BURK</name>
<comment type="caution">
    <text evidence="2">The sequence shown here is derived from an EMBL/GenBank/DDBJ whole genome shotgun (WGS) entry which is preliminary data.</text>
</comment>